<dbReference type="InterPro" id="IPR011059">
    <property type="entry name" value="Metal-dep_hydrolase_composite"/>
</dbReference>
<dbReference type="SUPFAM" id="SSF51556">
    <property type="entry name" value="Metallo-dependent hydrolases"/>
    <property type="match status" value="1"/>
</dbReference>
<reference evidence="2" key="1">
    <citation type="journal article" date="2019" name="Int. J. Syst. Evol. Microbiol.">
        <title>The Global Catalogue of Microorganisms (GCM) 10K type strain sequencing project: providing services to taxonomists for standard genome sequencing and annotation.</title>
        <authorList>
            <consortium name="The Broad Institute Genomics Platform"/>
            <consortium name="The Broad Institute Genome Sequencing Center for Infectious Disease"/>
            <person name="Wu L."/>
            <person name="Ma J."/>
        </authorList>
    </citation>
    <scope>NUCLEOTIDE SEQUENCE [LARGE SCALE GENOMIC DNA]</scope>
    <source>
        <strain evidence="2">CCUG 61696</strain>
    </source>
</reference>
<dbReference type="GO" id="GO:0016787">
    <property type="term" value="F:hydrolase activity"/>
    <property type="evidence" value="ECO:0007669"/>
    <property type="project" value="UniProtKB-KW"/>
</dbReference>
<protein>
    <submittedName>
        <fullName evidence="1">Alpha-D-ribose 1-methylphosphonate 5-triphosphate diphosphatase</fullName>
        <ecNumber evidence="1">3.6.1.63</ecNumber>
    </submittedName>
</protein>
<dbReference type="Proteomes" id="UP001597171">
    <property type="component" value="Unassembled WGS sequence"/>
</dbReference>
<comment type="caution">
    <text evidence="1">The sequence shown here is derived from an EMBL/GenBank/DDBJ whole genome shotgun (WGS) entry which is preliminary data.</text>
</comment>
<evidence type="ECO:0000313" key="1">
    <source>
        <dbReference type="EMBL" id="MFD1330986.1"/>
    </source>
</evidence>
<dbReference type="Gene3D" id="2.30.40.10">
    <property type="entry name" value="Urease, subunit C, domain 1"/>
    <property type="match status" value="1"/>
</dbReference>
<dbReference type="SUPFAM" id="SSF51338">
    <property type="entry name" value="Composite domain of metallo-dependent hydrolases"/>
    <property type="match status" value="1"/>
</dbReference>
<dbReference type="InterPro" id="IPR032466">
    <property type="entry name" value="Metal_Hydrolase"/>
</dbReference>
<sequence length="379" mass="40015">MDVILTNARLALDHEVVVGTLVHRDGVIRDVSEGRSHAAGAIDLDGDLLAPGLIEVHTDNMEKHFLPRPGVIWPNPLAAALAHDAQMAAAGVTTVYDAVCAGGYDGGQDHRRAIFDQMIDAVEQGVARGLFRIDHRLHLRCELTDADLIEVLEPRVGSPLLALASLMDHTPGQRQWRNLDDLRRFMTGNGLTRDGADDLLRQRMEVGRANVAANRPAAAALLRSRGVALASHDDTTVEDVAEARDDGCSISEFPTTREAARAATDAGLATIAGAPNVVRGGSHSGGVAAGDLAEEGLLDALSSDYVPSSLLQAVERLGRGDDARLATAIGYVTSGPADMLGLTDRGRLKPGLRADLIRVAFAGGAPVVREATVAGRRVM</sequence>
<dbReference type="InterPro" id="IPR051781">
    <property type="entry name" value="Metallo-dep_Hydrolase"/>
</dbReference>
<dbReference type="PANTHER" id="PTHR43135:SF3">
    <property type="entry name" value="ALPHA-D-RIBOSE 1-METHYLPHOSPHONATE 5-TRIPHOSPHATE DIPHOSPHATASE"/>
    <property type="match status" value="1"/>
</dbReference>
<dbReference type="InterPro" id="IPR012696">
    <property type="entry name" value="PhnM"/>
</dbReference>
<keyword evidence="2" id="KW-1185">Reference proteome</keyword>
<dbReference type="PANTHER" id="PTHR43135">
    <property type="entry name" value="ALPHA-D-RIBOSE 1-METHYLPHOSPHONATE 5-TRIPHOSPHATE DIPHOSPHATASE"/>
    <property type="match status" value="1"/>
</dbReference>
<dbReference type="EC" id="3.6.1.63" evidence="1"/>
<dbReference type="RefSeq" id="WP_378774186.1">
    <property type="nucleotide sequence ID" value="NZ_JBHTMX010000010.1"/>
</dbReference>
<gene>
    <name evidence="1" type="ORF">ACFQ4O_03145</name>
</gene>
<accession>A0ABW3Z3Z9</accession>
<dbReference type="NCBIfam" id="NF011984">
    <property type="entry name" value="PRK15446.1-5"/>
    <property type="match status" value="1"/>
</dbReference>
<dbReference type="NCBIfam" id="NF011990">
    <property type="entry name" value="PRK15446.2-6"/>
    <property type="match status" value="1"/>
</dbReference>
<organism evidence="1 2">
    <name type="scientific">Methylopila musalis</name>
    <dbReference type="NCBI Taxonomy" id="1134781"/>
    <lineage>
        <taxon>Bacteria</taxon>
        <taxon>Pseudomonadati</taxon>
        <taxon>Pseudomonadota</taxon>
        <taxon>Alphaproteobacteria</taxon>
        <taxon>Hyphomicrobiales</taxon>
        <taxon>Methylopilaceae</taxon>
        <taxon>Methylopila</taxon>
    </lineage>
</organism>
<evidence type="ECO:0000313" key="2">
    <source>
        <dbReference type="Proteomes" id="UP001597171"/>
    </source>
</evidence>
<dbReference type="Gene3D" id="3.20.20.140">
    <property type="entry name" value="Metal-dependent hydrolases"/>
    <property type="match status" value="1"/>
</dbReference>
<dbReference type="NCBIfam" id="TIGR02318">
    <property type="entry name" value="phosphono_phnM"/>
    <property type="match status" value="1"/>
</dbReference>
<dbReference type="PIRSF" id="PIRSF038971">
    <property type="entry name" value="PhnM"/>
    <property type="match status" value="1"/>
</dbReference>
<keyword evidence="1" id="KW-0378">Hydrolase</keyword>
<dbReference type="EMBL" id="JBHTMX010000010">
    <property type="protein sequence ID" value="MFD1330986.1"/>
    <property type="molecule type" value="Genomic_DNA"/>
</dbReference>
<proteinExistence type="predicted"/>
<name>A0ABW3Z3Z9_9HYPH</name>